<dbReference type="Pfam" id="PF03938">
    <property type="entry name" value="OmpH"/>
    <property type="match status" value="1"/>
</dbReference>
<dbReference type="InterPro" id="IPR024930">
    <property type="entry name" value="Skp_dom_sf"/>
</dbReference>
<feature type="coiled-coil region" evidence="3">
    <location>
        <begin position="39"/>
        <end position="112"/>
    </location>
</feature>
<proteinExistence type="inferred from homology"/>
<evidence type="ECO:0000313" key="6">
    <source>
        <dbReference type="Proteomes" id="UP000288079"/>
    </source>
</evidence>
<reference evidence="5 6" key="1">
    <citation type="submission" date="2018-10" db="EMBL/GenBank/DDBJ databases">
        <title>Draft Genome Sequence of Bacteroides sp. KCTC 15687.</title>
        <authorList>
            <person name="Yu S.Y."/>
            <person name="Kim J.S."/>
            <person name="Oh B.S."/>
            <person name="Park S.H."/>
            <person name="Kang S.W."/>
            <person name="Park J.E."/>
            <person name="Choi S.H."/>
            <person name="Han K.I."/>
            <person name="Lee K.C."/>
            <person name="Eom M.K."/>
            <person name="Suh M.K."/>
            <person name="Lee D.H."/>
            <person name="Yoon H."/>
            <person name="Kim B."/>
            <person name="Yang S.J."/>
            <person name="Lee J.S."/>
            <person name="Lee J.H."/>
        </authorList>
    </citation>
    <scope>NUCLEOTIDE SEQUENCE [LARGE SCALE GENOMIC DNA]</scope>
    <source>
        <strain evidence="5 6">KCTC 15687</strain>
    </source>
</reference>
<evidence type="ECO:0000256" key="4">
    <source>
        <dbReference type="SAM" id="SignalP"/>
    </source>
</evidence>
<dbReference type="Gene3D" id="3.30.910.20">
    <property type="entry name" value="Skp domain"/>
    <property type="match status" value="1"/>
</dbReference>
<gene>
    <name evidence="5" type="ORF">KGMB02408_23700</name>
</gene>
<comment type="similarity">
    <text evidence="1">Belongs to the Skp family.</text>
</comment>
<dbReference type="EMBL" id="BHWB01000006">
    <property type="protein sequence ID" value="GCB35425.1"/>
    <property type="molecule type" value="Genomic_DNA"/>
</dbReference>
<dbReference type="SUPFAM" id="SSF111384">
    <property type="entry name" value="OmpH-like"/>
    <property type="match status" value="1"/>
</dbReference>
<evidence type="ECO:0000256" key="2">
    <source>
        <dbReference type="ARBA" id="ARBA00022729"/>
    </source>
</evidence>
<keyword evidence="3" id="KW-0175">Coiled coil</keyword>
<feature type="signal peptide" evidence="4">
    <location>
        <begin position="1"/>
        <end position="19"/>
    </location>
</feature>
<dbReference type="OrthoDB" id="1524711at2"/>
<keyword evidence="6" id="KW-1185">Reference proteome</keyword>
<evidence type="ECO:0000256" key="3">
    <source>
        <dbReference type="SAM" id="Coils"/>
    </source>
</evidence>
<evidence type="ECO:0000313" key="5">
    <source>
        <dbReference type="EMBL" id="GCB35425.1"/>
    </source>
</evidence>
<comment type="caution">
    <text evidence="5">The sequence shown here is derived from an EMBL/GenBank/DDBJ whole genome shotgun (WGS) entry which is preliminary data.</text>
</comment>
<dbReference type="GO" id="GO:0005829">
    <property type="term" value="C:cytosol"/>
    <property type="evidence" value="ECO:0007669"/>
    <property type="project" value="TreeGrafter"/>
</dbReference>
<name>A0A401LV82_9BACE</name>
<dbReference type="GO" id="GO:0050821">
    <property type="term" value="P:protein stabilization"/>
    <property type="evidence" value="ECO:0007669"/>
    <property type="project" value="TreeGrafter"/>
</dbReference>
<keyword evidence="2 4" id="KW-0732">Signal</keyword>
<dbReference type="RefSeq" id="WP_125041353.1">
    <property type="nucleotide sequence ID" value="NZ_BHWB01000006.1"/>
</dbReference>
<dbReference type="PANTHER" id="PTHR35089">
    <property type="entry name" value="CHAPERONE PROTEIN SKP"/>
    <property type="match status" value="1"/>
</dbReference>
<dbReference type="PANTHER" id="PTHR35089:SF1">
    <property type="entry name" value="CHAPERONE PROTEIN SKP"/>
    <property type="match status" value="1"/>
</dbReference>
<dbReference type="InterPro" id="IPR005632">
    <property type="entry name" value="Chaperone_Skp"/>
</dbReference>
<accession>A0A401LV82</accession>
<dbReference type="Proteomes" id="UP000288079">
    <property type="component" value="Unassembled WGS sequence"/>
</dbReference>
<protein>
    <submittedName>
        <fullName evidence="5">Membrane protein</fullName>
    </submittedName>
</protein>
<dbReference type="SMART" id="SM00935">
    <property type="entry name" value="OmpH"/>
    <property type="match status" value="1"/>
</dbReference>
<organism evidence="5 6">
    <name type="scientific">Bacteroides faecalis</name>
    <dbReference type="NCBI Taxonomy" id="2447885"/>
    <lineage>
        <taxon>Bacteria</taxon>
        <taxon>Pseudomonadati</taxon>
        <taxon>Bacteroidota</taxon>
        <taxon>Bacteroidia</taxon>
        <taxon>Bacteroidales</taxon>
        <taxon>Bacteroidaceae</taxon>
        <taxon>Bacteroides</taxon>
    </lineage>
</organism>
<dbReference type="GO" id="GO:0051082">
    <property type="term" value="F:unfolded protein binding"/>
    <property type="evidence" value="ECO:0007669"/>
    <property type="project" value="InterPro"/>
</dbReference>
<evidence type="ECO:0000256" key="1">
    <source>
        <dbReference type="ARBA" id="ARBA00009091"/>
    </source>
</evidence>
<feature type="chain" id="PRO_5019284736" evidence="4">
    <location>
        <begin position="20"/>
        <end position="171"/>
    </location>
</feature>
<dbReference type="AlphaFoldDB" id="A0A401LV82"/>
<sequence length="171" mass="19396">MLKKIALVMLLALPMGVFAQNLKFGHVNAQEIITVMPEFTQAQTELQTLEKQLSDELQRSSEEFSKKYQEFQQAMAKDSLPANIAERRQNELQDMSQKIDQFRQKAMQDMEKAQSDKMAPIYKKLDDAIKAVGASEGVIYIFDLARTAIPYINEAQSINLTPKVKAQLGIK</sequence>